<evidence type="ECO:0000313" key="3">
    <source>
        <dbReference type="Proteomes" id="UP000627292"/>
    </source>
</evidence>
<organism evidence="2 3">
    <name type="scientific">Filimonas zeae</name>
    <dbReference type="NCBI Taxonomy" id="1737353"/>
    <lineage>
        <taxon>Bacteria</taxon>
        <taxon>Pseudomonadati</taxon>
        <taxon>Bacteroidota</taxon>
        <taxon>Chitinophagia</taxon>
        <taxon>Chitinophagales</taxon>
        <taxon>Chitinophagaceae</taxon>
        <taxon>Filimonas</taxon>
    </lineage>
</organism>
<gene>
    <name evidence="2" type="ORF">GCM10011379_46910</name>
</gene>
<proteinExistence type="predicted"/>
<feature type="transmembrane region" description="Helical" evidence="1">
    <location>
        <begin position="39"/>
        <end position="59"/>
    </location>
</feature>
<keyword evidence="1" id="KW-1133">Transmembrane helix</keyword>
<keyword evidence="1" id="KW-0812">Transmembrane</keyword>
<evidence type="ECO:0000313" key="2">
    <source>
        <dbReference type="EMBL" id="GGH78684.1"/>
    </source>
</evidence>
<reference evidence="2" key="2">
    <citation type="submission" date="2020-09" db="EMBL/GenBank/DDBJ databases">
        <authorList>
            <person name="Sun Q."/>
            <person name="Zhou Y."/>
        </authorList>
    </citation>
    <scope>NUCLEOTIDE SEQUENCE</scope>
    <source>
        <strain evidence="2">CGMCC 1.15290</strain>
    </source>
</reference>
<name>A0A917J232_9BACT</name>
<protein>
    <submittedName>
        <fullName evidence="2">Uncharacterized protein</fullName>
    </submittedName>
</protein>
<keyword evidence="3" id="KW-1185">Reference proteome</keyword>
<reference evidence="2" key="1">
    <citation type="journal article" date="2014" name="Int. J. Syst. Evol. Microbiol.">
        <title>Complete genome sequence of Corynebacterium casei LMG S-19264T (=DSM 44701T), isolated from a smear-ripened cheese.</title>
        <authorList>
            <consortium name="US DOE Joint Genome Institute (JGI-PGF)"/>
            <person name="Walter F."/>
            <person name="Albersmeier A."/>
            <person name="Kalinowski J."/>
            <person name="Ruckert C."/>
        </authorList>
    </citation>
    <scope>NUCLEOTIDE SEQUENCE</scope>
    <source>
        <strain evidence="2">CGMCC 1.15290</strain>
    </source>
</reference>
<comment type="caution">
    <text evidence="2">The sequence shown here is derived from an EMBL/GenBank/DDBJ whole genome shotgun (WGS) entry which is preliminary data.</text>
</comment>
<dbReference type="AlphaFoldDB" id="A0A917J232"/>
<dbReference type="EMBL" id="BMIB01000005">
    <property type="protein sequence ID" value="GGH78684.1"/>
    <property type="molecule type" value="Genomic_DNA"/>
</dbReference>
<sequence>MSFSESSKNSCNIESPSAAPMFLATLVAFRFVVVLDELAIGYCFYGNIVFLITLIKELCHAYHRKEQLRHTNNQGKFMHELYNN</sequence>
<keyword evidence="1" id="KW-0472">Membrane</keyword>
<accession>A0A917J232</accession>
<feature type="transmembrane region" description="Helical" evidence="1">
    <location>
        <begin position="12"/>
        <end position="33"/>
    </location>
</feature>
<evidence type="ECO:0000256" key="1">
    <source>
        <dbReference type="SAM" id="Phobius"/>
    </source>
</evidence>
<dbReference type="Proteomes" id="UP000627292">
    <property type="component" value="Unassembled WGS sequence"/>
</dbReference>